<organism evidence="2 3">
    <name type="scientific">Mucilaginibacter ginkgonis</name>
    <dbReference type="NCBI Taxonomy" id="2682091"/>
    <lineage>
        <taxon>Bacteria</taxon>
        <taxon>Pseudomonadati</taxon>
        <taxon>Bacteroidota</taxon>
        <taxon>Sphingobacteriia</taxon>
        <taxon>Sphingobacteriales</taxon>
        <taxon>Sphingobacteriaceae</taxon>
        <taxon>Mucilaginibacter</taxon>
    </lineage>
</organism>
<dbReference type="Proteomes" id="UP000429232">
    <property type="component" value="Chromosome"/>
</dbReference>
<feature type="compositionally biased region" description="Polar residues" evidence="1">
    <location>
        <begin position="44"/>
        <end position="55"/>
    </location>
</feature>
<dbReference type="EMBL" id="CP066775">
    <property type="protein sequence ID" value="QQL50649.1"/>
    <property type="molecule type" value="Genomic_DNA"/>
</dbReference>
<dbReference type="KEGG" id="mgik:GO620_004105"/>
<feature type="compositionally biased region" description="Pro residues" evidence="1">
    <location>
        <begin position="65"/>
        <end position="79"/>
    </location>
</feature>
<dbReference type="RefSeq" id="WP_157526535.1">
    <property type="nucleotide sequence ID" value="NZ_CP066775.1"/>
</dbReference>
<sequence>MKKFIHNTALMISLIAVVTSCGMRRNNSRQIAEKDNRPAGTVNAPDSTRTSNSLSVYPDANPITIPNPNPNPPSPNPPM</sequence>
<name>A0A6I4I1U5_9SPHI</name>
<protein>
    <recommendedName>
        <fullName evidence="4">Lipoprotein</fullName>
    </recommendedName>
</protein>
<reference evidence="2 3" key="1">
    <citation type="submission" date="2020-12" db="EMBL/GenBank/DDBJ databases">
        <title>HMF7856_wgs.fasta genome submission.</title>
        <authorList>
            <person name="Kang H."/>
            <person name="Kim H."/>
            <person name="Joh K."/>
        </authorList>
    </citation>
    <scope>NUCLEOTIDE SEQUENCE [LARGE SCALE GENOMIC DNA]</scope>
    <source>
        <strain evidence="2 3">HMF7856</strain>
    </source>
</reference>
<keyword evidence="3" id="KW-1185">Reference proteome</keyword>
<dbReference type="AlphaFoldDB" id="A0A6I4I1U5"/>
<gene>
    <name evidence="2" type="ORF">GO620_004105</name>
</gene>
<feature type="region of interest" description="Disordered" evidence="1">
    <location>
        <begin position="29"/>
        <end position="79"/>
    </location>
</feature>
<evidence type="ECO:0000313" key="3">
    <source>
        <dbReference type="Proteomes" id="UP000429232"/>
    </source>
</evidence>
<evidence type="ECO:0008006" key="4">
    <source>
        <dbReference type="Google" id="ProtNLM"/>
    </source>
</evidence>
<dbReference type="PROSITE" id="PS51257">
    <property type="entry name" value="PROKAR_LIPOPROTEIN"/>
    <property type="match status" value="1"/>
</dbReference>
<evidence type="ECO:0000256" key="1">
    <source>
        <dbReference type="SAM" id="MobiDB-lite"/>
    </source>
</evidence>
<proteinExistence type="predicted"/>
<accession>A0A6I4I1U5</accession>
<evidence type="ECO:0000313" key="2">
    <source>
        <dbReference type="EMBL" id="QQL50649.1"/>
    </source>
</evidence>